<dbReference type="FunCoup" id="A0A7J7CVQ8">
    <property type="interactions" value="1319"/>
</dbReference>
<accession>A0A7J7CVQ8</accession>
<keyword evidence="3" id="KW-1185">Reference proteome</keyword>
<feature type="compositionally biased region" description="Basic and acidic residues" evidence="1">
    <location>
        <begin position="248"/>
        <end position="260"/>
    </location>
</feature>
<evidence type="ECO:0000313" key="2">
    <source>
        <dbReference type="EMBL" id="KAF5738088.1"/>
    </source>
</evidence>
<sequence>MEANKCDINHLDSDVLLPPRKRLLAGFKKQTSNGDAASNPPLAVSSSSLPSLPTSPSSLSTSEFQSRLKNLLNSHLDNHNLLPEEIVEASKSAATSAVKAAKVARALAEEKAAIAAKAVAAAKNALDMVATFSEEAAGRERCQKRGKLKKHVPVQLLYKKHQPVKNCRTDEELARRLHQAINSSPRISKNTSSSSKHKQPKGLPSSDNTRVSNGSTVLGESPSLCNGDAVAGDLDSESSVHEVPFCNADEKVPKNAKDGQSEMDNGEAESSHSKDKFSDDSPSKKRGRVKLKKLPLSVCNIRDRVSPKEELILGSLPLTEKNMGKRPAGSIPLYSADPSVDGMMSVEVTNIEMPGVQGTQLFQTE</sequence>
<name>A0A7J7CVQ8_TRIWF</name>
<feature type="compositionally biased region" description="Basic and acidic residues" evidence="1">
    <location>
        <begin position="269"/>
        <end position="283"/>
    </location>
</feature>
<organism evidence="2 3">
    <name type="scientific">Tripterygium wilfordii</name>
    <name type="common">Thunder God vine</name>
    <dbReference type="NCBI Taxonomy" id="458696"/>
    <lineage>
        <taxon>Eukaryota</taxon>
        <taxon>Viridiplantae</taxon>
        <taxon>Streptophyta</taxon>
        <taxon>Embryophyta</taxon>
        <taxon>Tracheophyta</taxon>
        <taxon>Spermatophyta</taxon>
        <taxon>Magnoliopsida</taxon>
        <taxon>eudicotyledons</taxon>
        <taxon>Gunneridae</taxon>
        <taxon>Pentapetalae</taxon>
        <taxon>rosids</taxon>
        <taxon>fabids</taxon>
        <taxon>Celastrales</taxon>
        <taxon>Celastraceae</taxon>
        <taxon>Tripterygium</taxon>
    </lineage>
</organism>
<comment type="caution">
    <text evidence="2">The sequence shown here is derived from an EMBL/GenBank/DDBJ whole genome shotgun (WGS) entry which is preliminary data.</text>
</comment>
<evidence type="ECO:0000256" key="1">
    <source>
        <dbReference type="SAM" id="MobiDB-lite"/>
    </source>
</evidence>
<dbReference type="PANTHER" id="PTHR35477">
    <property type="entry name" value="OS06G0728500 PROTEIN"/>
    <property type="match status" value="1"/>
</dbReference>
<feature type="region of interest" description="Disordered" evidence="1">
    <location>
        <begin position="180"/>
        <end position="230"/>
    </location>
</feature>
<dbReference type="PANTHER" id="PTHR35477:SF1">
    <property type="entry name" value="OS06G0728500 PROTEIN"/>
    <property type="match status" value="1"/>
</dbReference>
<feature type="region of interest" description="Disordered" evidence="1">
    <location>
        <begin position="27"/>
        <end position="61"/>
    </location>
</feature>
<dbReference type="EMBL" id="JAAARO010000013">
    <property type="protein sequence ID" value="KAF5738088.1"/>
    <property type="molecule type" value="Genomic_DNA"/>
</dbReference>
<dbReference type="Proteomes" id="UP000593562">
    <property type="component" value="Unassembled WGS sequence"/>
</dbReference>
<evidence type="ECO:0000313" key="3">
    <source>
        <dbReference type="Proteomes" id="UP000593562"/>
    </source>
</evidence>
<dbReference type="AlphaFoldDB" id="A0A7J7CVQ8"/>
<gene>
    <name evidence="2" type="ORF">HS088_TW13G00983</name>
</gene>
<feature type="compositionally biased region" description="Polar residues" evidence="1">
    <location>
        <begin position="180"/>
        <end position="194"/>
    </location>
</feature>
<proteinExistence type="predicted"/>
<protein>
    <submittedName>
        <fullName evidence="2">Uncharacterized protein</fullName>
    </submittedName>
</protein>
<feature type="compositionally biased region" description="Polar residues" evidence="1">
    <location>
        <begin position="205"/>
        <end position="218"/>
    </location>
</feature>
<feature type="region of interest" description="Disordered" evidence="1">
    <location>
        <begin position="245"/>
        <end position="288"/>
    </location>
</feature>
<dbReference type="OrthoDB" id="1910495at2759"/>
<feature type="compositionally biased region" description="Low complexity" evidence="1">
    <location>
        <begin position="45"/>
        <end position="61"/>
    </location>
</feature>
<dbReference type="InParanoid" id="A0A7J7CVQ8"/>
<reference evidence="2 3" key="1">
    <citation type="journal article" date="2020" name="Nat. Commun.">
        <title>Genome of Tripterygium wilfordii and identification of cytochrome P450 involved in triptolide biosynthesis.</title>
        <authorList>
            <person name="Tu L."/>
            <person name="Su P."/>
            <person name="Zhang Z."/>
            <person name="Gao L."/>
            <person name="Wang J."/>
            <person name="Hu T."/>
            <person name="Zhou J."/>
            <person name="Zhang Y."/>
            <person name="Zhao Y."/>
            <person name="Liu Y."/>
            <person name="Song Y."/>
            <person name="Tong Y."/>
            <person name="Lu Y."/>
            <person name="Yang J."/>
            <person name="Xu C."/>
            <person name="Jia M."/>
            <person name="Peters R.J."/>
            <person name="Huang L."/>
            <person name="Gao W."/>
        </authorList>
    </citation>
    <scope>NUCLEOTIDE SEQUENCE [LARGE SCALE GENOMIC DNA]</scope>
    <source>
        <strain evidence="3">cv. XIE 37</strain>
        <tissue evidence="2">Leaf</tissue>
    </source>
</reference>